<evidence type="ECO:0000313" key="1">
    <source>
        <dbReference type="EMBL" id="GIG80009.1"/>
    </source>
</evidence>
<dbReference type="AlphaFoldDB" id="A0A8J3LY54"/>
<comment type="caution">
    <text evidence="1">The sequence shown here is derived from an EMBL/GenBank/DDBJ whole genome shotgun (WGS) entry which is preliminary data.</text>
</comment>
<accession>A0A8J3LY54</accession>
<dbReference type="Proteomes" id="UP000630097">
    <property type="component" value="Unassembled WGS sequence"/>
</dbReference>
<dbReference type="EMBL" id="BONV01000012">
    <property type="protein sequence ID" value="GIG80009.1"/>
    <property type="molecule type" value="Genomic_DNA"/>
</dbReference>
<reference evidence="1 2" key="1">
    <citation type="submission" date="2021-01" db="EMBL/GenBank/DDBJ databases">
        <title>Whole genome shotgun sequence of Planotetraspora kaengkrachanensis NBRC 104272.</title>
        <authorList>
            <person name="Komaki H."/>
            <person name="Tamura T."/>
        </authorList>
    </citation>
    <scope>NUCLEOTIDE SEQUENCE [LARGE SCALE GENOMIC DNA]</scope>
    <source>
        <strain evidence="1 2">NBRC 104272</strain>
    </source>
</reference>
<keyword evidence="2" id="KW-1185">Reference proteome</keyword>
<proteinExistence type="predicted"/>
<name>A0A8J3LY54_9ACTN</name>
<evidence type="ECO:0000313" key="2">
    <source>
        <dbReference type="Proteomes" id="UP000630097"/>
    </source>
</evidence>
<sequence length="355" mass="38869">MPSGTRTRELLSALAILSREAQGEIADLGNQALQSARKMYLKSEMDPSSELLDIDTVTPPVFYRKALERLATFTHSGTLQDVNETAVYQAQTQDPWVIQTLCAVAGMTYKELRDRADGQLPNDPGRAWSVTQISAAFNVIDRVVRGTVKPRNPTAVARRPVEMLFADEIAPRGWDLIEQLRAEGAPYETLLAQRVVGTSWGAHRNSTSSKVQAQVTDELCRLLEEHEVPYRRLKRDKAAREALAALAVARDQVLKESLNDTESVSAQVTVLAEPAGHTHAIAVSVATDGGTANKSGGKLLQLPPKFRVPVAVVLIGPGWAKRTESAELVHAFDGRTYTELTLDQLVRDMLPDDVA</sequence>
<gene>
    <name evidence="1" type="ORF">Pka01_31360</name>
</gene>
<organism evidence="1 2">
    <name type="scientific">Planotetraspora kaengkrachanensis</name>
    <dbReference type="NCBI Taxonomy" id="575193"/>
    <lineage>
        <taxon>Bacteria</taxon>
        <taxon>Bacillati</taxon>
        <taxon>Actinomycetota</taxon>
        <taxon>Actinomycetes</taxon>
        <taxon>Streptosporangiales</taxon>
        <taxon>Streptosporangiaceae</taxon>
        <taxon>Planotetraspora</taxon>
    </lineage>
</organism>
<protein>
    <submittedName>
        <fullName evidence="1">Uncharacterized protein</fullName>
    </submittedName>
</protein>